<comment type="caution">
    <text evidence="1">The sequence shown here is derived from an EMBL/GenBank/DDBJ whole genome shotgun (WGS) entry which is preliminary data.</text>
</comment>
<evidence type="ECO:0000313" key="1">
    <source>
        <dbReference type="EMBL" id="CAL8123640.1"/>
    </source>
</evidence>
<dbReference type="EMBL" id="CAXLJM020000068">
    <property type="protein sequence ID" value="CAL8123640.1"/>
    <property type="molecule type" value="Genomic_DNA"/>
</dbReference>
<sequence>MNLILERFAIVTLAKYHAVSYALTKELGGQEKFFDKFPNFNFGAFLLDSARVMLEPMVNSGLETNMALLETNDVEGRHEALEKLKPHVGNLFSSMWDELRHNPDNERLLVLNRLTVRLTPRRSDTTPKWCQICIQK</sequence>
<organism evidence="1 2">
    <name type="scientific">Orchesella dallaii</name>
    <dbReference type="NCBI Taxonomy" id="48710"/>
    <lineage>
        <taxon>Eukaryota</taxon>
        <taxon>Metazoa</taxon>
        <taxon>Ecdysozoa</taxon>
        <taxon>Arthropoda</taxon>
        <taxon>Hexapoda</taxon>
        <taxon>Collembola</taxon>
        <taxon>Entomobryomorpha</taxon>
        <taxon>Entomobryoidea</taxon>
        <taxon>Orchesellidae</taxon>
        <taxon>Orchesellinae</taxon>
        <taxon>Orchesella</taxon>
    </lineage>
</organism>
<protein>
    <submittedName>
        <fullName evidence="1">Uncharacterized protein</fullName>
    </submittedName>
</protein>
<evidence type="ECO:0000313" key="2">
    <source>
        <dbReference type="Proteomes" id="UP001642540"/>
    </source>
</evidence>
<gene>
    <name evidence="1" type="ORF">ODALV1_LOCUS20259</name>
</gene>
<accession>A0ABP1R9K7</accession>
<dbReference type="InterPro" id="IPR004119">
    <property type="entry name" value="EcKL"/>
</dbReference>
<proteinExistence type="predicted"/>
<reference evidence="1 2" key="1">
    <citation type="submission" date="2024-08" db="EMBL/GenBank/DDBJ databases">
        <authorList>
            <person name="Cucini C."/>
            <person name="Frati F."/>
        </authorList>
    </citation>
    <scope>NUCLEOTIDE SEQUENCE [LARGE SCALE GENOMIC DNA]</scope>
</reference>
<name>A0ABP1R9K7_9HEXA</name>
<dbReference type="Pfam" id="PF02958">
    <property type="entry name" value="EcKL"/>
    <property type="match status" value="1"/>
</dbReference>
<keyword evidence="2" id="KW-1185">Reference proteome</keyword>
<dbReference type="Proteomes" id="UP001642540">
    <property type="component" value="Unassembled WGS sequence"/>
</dbReference>